<dbReference type="KEGG" id="shun:DWB77_07305"/>
<name>A0A387HNG6_9ACTN</name>
<keyword evidence="1" id="KW-0472">Membrane</keyword>
<proteinExistence type="predicted"/>
<sequence>MTAGGFCRTIRAAMFAAVCVLLAAVGHVLMSGTSVPWWALAAGAVATGVTGWCLAGRERGVALVMSATVAAQVLLHSSFSLAQAVVRPALPGGASFAQQWAQYLLCGSSSADLPSEAEAVRIVSDAGLGSRLASAPPGMDHMSMSSMTSMQPMSSAHMSAGWMAHDMAAMNHTASMDPMAHAAHMGSTGSMGHDMAGTSSISMLAAHLLAALLSGLWLAYGERAAFRILRVLAGWFVAPLRLVLVVPAPPHRPRTPSCRHRTADVLRQLLLARAITSRGPPMRTAVV</sequence>
<feature type="transmembrane region" description="Helical" evidence="1">
    <location>
        <begin position="201"/>
        <end position="220"/>
    </location>
</feature>
<protein>
    <recommendedName>
        <fullName evidence="4">PE-PGRS family protein</fullName>
    </recommendedName>
</protein>
<keyword evidence="3" id="KW-1185">Reference proteome</keyword>
<evidence type="ECO:0008006" key="4">
    <source>
        <dbReference type="Google" id="ProtNLM"/>
    </source>
</evidence>
<accession>A0A387HNG6</accession>
<feature type="transmembrane region" description="Helical" evidence="1">
    <location>
        <begin position="12"/>
        <end position="30"/>
    </location>
</feature>
<feature type="transmembrane region" description="Helical" evidence="1">
    <location>
        <begin position="36"/>
        <end position="55"/>
    </location>
</feature>
<reference evidence="2 3" key="1">
    <citation type="submission" date="2018-10" db="EMBL/GenBank/DDBJ databases">
        <title>Relationship between Morphology and Antimicrobial Activity in Streptomyces.</title>
        <authorList>
            <person name="Kang H.J."/>
            <person name="Kim S.B."/>
        </authorList>
    </citation>
    <scope>NUCLEOTIDE SEQUENCE [LARGE SCALE GENOMIC DNA]</scope>
    <source>
        <strain evidence="2 3">BH38</strain>
    </source>
</reference>
<organism evidence="2 3">
    <name type="scientific">Streptomyces hundungensis</name>
    <dbReference type="NCBI Taxonomy" id="1077946"/>
    <lineage>
        <taxon>Bacteria</taxon>
        <taxon>Bacillati</taxon>
        <taxon>Actinomycetota</taxon>
        <taxon>Actinomycetes</taxon>
        <taxon>Kitasatosporales</taxon>
        <taxon>Streptomycetaceae</taxon>
        <taxon>Streptomyces</taxon>
    </lineage>
</organism>
<dbReference type="Proteomes" id="UP000271554">
    <property type="component" value="Chromosome"/>
</dbReference>
<keyword evidence="1" id="KW-0812">Transmembrane</keyword>
<dbReference type="AlphaFoldDB" id="A0A387HNG6"/>
<evidence type="ECO:0000256" key="1">
    <source>
        <dbReference type="SAM" id="Phobius"/>
    </source>
</evidence>
<gene>
    <name evidence="2" type="ORF">DWB77_07305</name>
</gene>
<dbReference type="OrthoDB" id="4558679at2"/>
<keyword evidence="1" id="KW-1133">Transmembrane helix</keyword>
<dbReference type="RefSeq" id="WP_120726876.1">
    <property type="nucleotide sequence ID" value="NZ_CP032698.1"/>
</dbReference>
<evidence type="ECO:0000313" key="2">
    <source>
        <dbReference type="EMBL" id="AYG85089.1"/>
    </source>
</evidence>
<evidence type="ECO:0000313" key="3">
    <source>
        <dbReference type="Proteomes" id="UP000271554"/>
    </source>
</evidence>
<dbReference type="EMBL" id="CP032698">
    <property type="protein sequence ID" value="AYG85089.1"/>
    <property type="molecule type" value="Genomic_DNA"/>
</dbReference>